<sequence>MVGTPTSPASPPFHSSRPMSAVIRPARSSSRLSMSSRAGGSRSSDEDARTSVKVAVRVRPPLRSTDPGFDLIPQRFQRGMVHVTSPTSLAVDSPQGRKIFVFDRVFGQEVDQNGIWDYLEESVNAFVQGYNVSLLAYGQSGAGKSYTMGTSGPDEQSNVKVMGVIPRAAAALFERLGSGAPNSRNSTSGLRAPMRYSTPISQLIKPAADKGWTMKASYVEIYNEQLRDLLLPEGTRPEERVPITIREDTKGRILLTGLHQVIVNTVDDLLGALNFGSSIRQTDATAINAKSSRSHAVFSLNLVQRKPRGPASKDEKRFSMPTEMLGQEGYVTVDSKMHFVDLAGSERLKNTLAQGDRAKEGISINAGLASLGKVISQLSSRQAGSHVSYRDSKLTRLLQDSLGGNAITYMIACVTPAEFHLSETLNTVQYAQRARAIQSKPRIQQVSDDGDMKALVERLRAEIAFLRDQLKNHSESSGGTSSGGQTRSERSSDKEREMELQNQLLDLQENYGALSQRHAKLISEITKVRDTQELSAQPNDYADSAEDRLARSNSLSVAVEQVVLEYEKTIQSLETSLSSTRGLLSANESCLLEKETKLAYIETVNQQLHARVQKMMDRESSTENYLHDLETKLDSHTSGEEKNAAIIAELRKEIARIRENEAGCEDYISTLEERLAEADQDMELMQREIDRLEHVVDRQRSLGKLDNLLYELDSMNSQKEEKPVDRAVEVPEKMRNGRARPHSDDTLVEVPESVNGGDEFVDPSGGKLQAQENRMPVSTTPETGNRTSQPAPGKVIPSITLEDSPQIEYPPQSPAQSQFVADKLESVQQELIDLKVEHEATINEYDQMSANYEAALRDIAVLQDRLDEARHKATPSQGTSPPPSPNLRPTSFLVGARVSDLRVEEQDTSSLSLSSELSLVGDSPISPVSIDSEAQRIKEELEIQRKISQEREEALASELEGVKIQMEEALKTQEEEHDLLHLQLKQSLDQLSELRHRERVSGVISPSGTHILRRKSSQSLAILDRARRSFDNLHRIAVENFKEDPEILENFGLNIDAALKELTTRSDRILELETEIASLRKEMDAKSAIINGLARERSSISTSPMDISVVVVMERRIEETQAQLNSTRELLAIRESDLAIAHRELSAQSGESTSDVEELLIELTKERTMNAEKSQRISDLQREIVDTRQNHDIALGTINCSKKALATAVHELEGELARSKEVVEAERALKVAVEEEKIHHQERVKMLQKIVTENRATIDSQLARVAELEKTHAATREQIDSQLSQTSNASGLVVEEARKQQVLAKELEQTIAQNREVIEDQQARLTELEASYQDAIDQVEALRRKEEAATLALEEAEARASEEIAATNAKHEELVQTLRAKLEESKSAILEHVANLTRLQVSHAEAKSLIGTLEGDKSKAQEEAGRHAAAVKVLETEVEGSKATIKKHLDTISELQELHKQADKEIEKLSKKEAKHAKLLEDLEQQLTFTFDQNQENATKLADITAEYERLQQEKQALVAESTTKNAESQQLIEGLTDEVASLQTKLAEVQIELQGLGGARAQRSNSTSSNSNLRKSTSTTSLPSPPPAIPLPPLPANATSPVAGPAQPPPTPSMSRHPSKDYVVAHMEDQEARIKTLEKQLHAEKALTITLEEALTDCENKMKSLRSDRDSFQAKASQVQQELDRARNESQTSRYSMQAVEEERLARKKAELAREQLEVRMRDIAKKNKRSFACF</sequence>
<dbReference type="Gene3D" id="3.40.850.10">
    <property type="entry name" value="Kinesin motor domain"/>
    <property type="match status" value="1"/>
</dbReference>
<dbReference type="Gene3D" id="1.10.287.1490">
    <property type="match status" value="1"/>
</dbReference>
<comment type="subcellular location">
    <subcellularLocation>
        <location evidence="1">Cytoplasm</location>
    </subcellularLocation>
</comment>
<evidence type="ECO:0000256" key="4">
    <source>
        <dbReference type="ARBA" id="ARBA00022840"/>
    </source>
</evidence>
<feature type="coiled-coil region" evidence="7">
    <location>
        <begin position="1258"/>
        <end position="1388"/>
    </location>
</feature>
<dbReference type="PROSITE" id="PS50067">
    <property type="entry name" value="KINESIN_MOTOR_2"/>
    <property type="match status" value="1"/>
</dbReference>
<evidence type="ECO:0000256" key="7">
    <source>
        <dbReference type="SAM" id="Coils"/>
    </source>
</evidence>
<dbReference type="PROSITE" id="PS00411">
    <property type="entry name" value="KINESIN_MOTOR_1"/>
    <property type="match status" value="1"/>
</dbReference>
<keyword evidence="5 7" id="KW-0175">Coiled coil</keyword>
<feature type="compositionally biased region" description="Polar residues" evidence="8">
    <location>
        <begin position="770"/>
        <end position="790"/>
    </location>
</feature>
<feature type="compositionally biased region" description="Low complexity" evidence="8">
    <location>
        <begin position="1597"/>
        <end position="1606"/>
    </location>
</feature>
<feature type="coiled-coil region" evidence="7">
    <location>
        <begin position="668"/>
        <end position="702"/>
    </location>
</feature>
<dbReference type="Pfam" id="PF00225">
    <property type="entry name" value="Kinesin"/>
    <property type="match status" value="1"/>
</dbReference>
<reference evidence="10 11" key="1">
    <citation type="submission" date="2018-03" db="EMBL/GenBank/DDBJ databases">
        <title>Genomes of Pezizomycetes fungi and the evolution of truffles.</title>
        <authorList>
            <person name="Murat C."/>
            <person name="Payen T."/>
            <person name="Noel B."/>
            <person name="Kuo A."/>
            <person name="Martin F.M."/>
        </authorList>
    </citation>
    <scope>NUCLEOTIDE SEQUENCE [LARGE SCALE GENOMIC DNA]</scope>
    <source>
        <strain evidence="10">091103-1</strain>
    </source>
</reference>
<dbReference type="InterPro" id="IPR036961">
    <property type="entry name" value="Kinesin_motor_dom_sf"/>
</dbReference>
<dbReference type="GO" id="GO:0003777">
    <property type="term" value="F:microtubule motor activity"/>
    <property type="evidence" value="ECO:0007669"/>
    <property type="project" value="InterPro"/>
</dbReference>
<keyword evidence="3 6" id="KW-0547">Nucleotide-binding</keyword>
<feature type="region of interest" description="Disordered" evidence="8">
    <location>
        <begin position="753"/>
        <end position="795"/>
    </location>
</feature>
<feature type="compositionally biased region" description="Low complexity" evidence="8">
    <location>
        <begin position="24"/>
        <end position="42"/>
    </location>
</feature>
<comment type="caution">
    <text evidence="10">The sequence shown here is derived from an EMBL/GenBank/DDBJ whole genome shotgun (WGS) entry which is preliminary data.</text>
</comment>
<dbReference type="PANTHER" id="PTHR47969:SF15">
    <property type="entry name" value="CHROMOSOME-ASSOCIATED KINESIN KIF4A-RELATED"/>
    <property type="match status" value="1"/>
</dbReference>
<feature type="coiled-coil region" evidence="7">
    <location>
        <begin position="1163"/>
        <end position="1190"/>
    </location>
</feature>
<feature type="region of interest" description="Disordered" evidence="8">
    <location>
        <begin position="1558"/>
        <end position="1619"/>
    </location>
</feature>
<feature type="compositionally biased region" description="Low complexity" evidence="8">
    <location>
        <begin position="1564"/>
        <end position="1583"/>
    </location>
</feature>
<dbReference type="STRING" id="42249.A0A317SVH2"/>
<organism evidence="10 11">
    <name type="scientific">Tuber magnatum</name>
    <name type="common">white Piedmont truffle</name>
    <dbReference type="NCBI Taxonomy" id="42249"/>
    <lineage>
        <taxon>Eukaryota</taxon>
        <taxon>Fungi</taxon>
        <taxon>Dikarya</taxon>
        <taxon>Ascomycota</taxon>
        <taxon>Pezizomycotina</taxon>
        <taxon>Pezizomycetes</taxon>
        <taxon>Pezizales</taxon>
        <taxon>Tuberaceae</taxon>
        <taxon>Tuber</taxon>
    </lineage>
</organism>
<dbReference type="Proteomes" id="UP000246991">
    <property type="component" value="Unassembled WGS sequence"/>
</dbReference>
<dbReference type="GO" id="GO:0005875">
    <property type="term" value="C:microtubule associated complex"/>
    <property type="evidence" value="ECO:0007669"/>
    <property type="project" value="TreeGrafter"/>
</dbReference>
<feature type="domain" description="Kinesin motor" evidence="9">
    <location>
        <begin position="51"/>
        <end position="437"/>
    </location>
</feature>
<dbReference type="GO" id="GO:0051231">
    <property type="term" value="P:spindle elongation"/>
    <property type="evidence" value="ECO:0007669"/>
    <property type="project" value="TreeGrafter"/>
</dbReference>
<dbReference type="GO" id="GO:0008017">
    <property type="term" value="F:microtubule binding"/>
    <property type="evidence" value="ECO:0007669"/>
    <property type="project" value="InterPro"/>
</dbReference>
<evidence type="ECO:0000313" key="11">
    <source>
        <dbReference type="Proteomes" id="UP000246991"/>
    </source>
</evidence>
<feature type="region of interest" description="Disordered" evidence="8">
    <location>
        <begin position="1"/>
        <end position="52"/>
    </location>
</feature>
<accession>A0A317SVH2</accession>
<feature type="region of interest" description="Disordered" evidence="8">
    <location>
        <begin position="869"/>
        <end position="891"/>
    </location>
</feature>
<dbReference type="PANTHER" id="PTHR47969">
    <property type="entry name" value="CHROMOSOME-ASSOCIATED KINESIN KIF4A-RELATED"/>
    <property type="match status" value="1"/>
</dbReference>
<evidence type="ECO:0000256" key="3">
    <source>
        <dbReference type="ARBA" id="ARBA00022741"/>
    </source>
</evidence>
<dbReference type="InterPro" id="IPR027417">
    <property type="entry name" value="P-loop_NTPase"/>
</dbReference>
<feature type="coiled-coil region" evidence="7">
    <location>
        <begin position="938"/>
        <end position="976"/>
    </location>
</feature>
<gene>
    <name evidence="10" type="ORF">C7212DRAFT_362613</name>
</gene>
<keyword evidence="6" id="KW-0505">Motor protein</keyword>
<evidence type="ECO:0000313" key="10">
    <source>
        <dbReference type="EMBL" id="PWW77800.1"/>
    </source>
</evidence>
<protein>
    <submittedName>
        <fullName evidence="10">Kinesin-domain-containing protein</fullName>
    </submittedName>
</protein>
<dbReference type="InterPro" id="IPR019821">
    <property type="entry name" value="Kinesin_motor_CS"/>
</dbReference>
<feature type="binding site" evidence="6">
    <location>
        <begin position="138"/>
        <end position="145"/>
    </location>
    <ligand>
        <name>ATP</name>
        <dbReference type="ChEBI" id="CHEBI:30616"/>
    </ligand>
</feature>
<dbReference type="GO" id="GO:0005524">
    <property type="term" value="F:ATP binding"/>
    <property type="evidence" value="ECO:0007669"/>
    <property type="project" value="UniProtKB-UniRule"/>
</dbReference>
<comment type="similarity">
    <text evidence="6">Belongs to the TRAFAC class myosin-kinesin ATPase superfamily. Kinesin family.</text>
</comment>
<dbReference type="GO" id="GO:0007018">
    <property type="term" value="P:microtubule-based movement"/>
    <property type="evidence" value="ECO:0007669"/>
    <property type="project" value="InterPro"/>
</dbReference>
<keyword evidence="4 6" id="KW-0067">ATP-binding</keyword>
<evidence type="ECO:0000256" key="1">
    <source>
        <dbReference type="ARBA" id="ARBA00004496"/>
    </source>
</evidence>
<feature type="compositionally biased region" description="Low complexity" evidence="8">
    <location>
        <begin position="475"/>
        <end position="486"/>
    </location>
</feature>
<keyword evidence="2" id="KW-0963">Cytoplasm</keyword>
<evidence type="ECO:0000259" key="9">
    <source>
        <dbReference type="PROSITE" id="PS50067"/>
    </source>
</evidence>
<dbReference type="GO" id="GO:0005737">
    <property type="term" value="C:cytoplasm"/>
    <property type="evidence" value="ECO:0007669"/>
    <property type="project" value="UniProtKB-SubCell"/>
</dbReference>
<dbReference type="SUPFAM" id="SSF52540">
    <property type="entry name" value="P-loop containing nucleoside triphosphate hydrolases"/>
    <property type="match status" value="1"/>
</dbReference>
<evidence type="ECO:0000256" key="6">
    <source>
        <dbReference type="PROSITE-ProRule" id="PRU00283"/>
    </source>
</evidence>
<dbReference type="OrthoDB" id="3176171at2759"/>
<feature type="region of interest" description="Disordered" evidence="8">
    <location>
        <begin position="1674"/>
        <end position="1701"/>
    </location>
</feature>
<dbReference type="InterPro" id="IPR001752">
    <property type="entry name" value="Kinesin_motor_dom"/>
</dbReference>
<feature type="region of interest" description="Disordered" evidence="8">
    <location>
        <begin position="470"/>
        <end position="498"/>
    </location>
</feature>
<name>A0A317SVH2_9PEZI</name>
<evidence type="ECO:0000256" key="2">
    <source>
        <dbReference type="ARBA" id="ARBA00022490"/>
    </source>
</evidence>
<dbReference type="SMART" id="SM00129">
    <property type="entry name" value="KISc"/>
    <property type="match status" value="1"/>
</dbReference>
<dbReference type="GO" id="GO:0007052">
    <property type="term" value="P:mitotic spindle organization"/>
    <property type="evidence" value="ECO:0007669"/>
    <property type="project" value="TreeGrafter"/>
</dbReference>
<feature type="coiled-coil region" evidence="7">
    <location>
        <begin position="1062"/>
        <end position="1130"/>
    </location>
</feature>
<feature type="compositionally biased region" description="Pro residues" evidence="8">
    <location>
        <begin position="1584"/>
        <end position="1596"/>
    </location>
</feature>
<feature type="compositionally biased region" description="Basic and acidic residues" evidence="8">
    <location>
        <begin position="487"/>
        <end position="498"/>
    </location>
</feature>
<keyword evidence="11" id="KW-1185">Reference proteome</keyword>
<evidence type="ECO:0000256" key="5">
    <source>
        <dbReference type="ARBA" id="ARBA00023054"/>
    </source>
</evidence>
<evidence type="ECO:0000256" key="8">
    <source>
        <dbReference type="SAM" id="MobiDB-lite"/>
    </source>
</evidence>
<dbReference type="InterPro" id="IPR027640">
    <property type="entry name" value="Kinesin-like_fam"/>
</dbReference>
<dbReference type="EMBL" id="PYWC01000020">
    <property type="protein sequence ID" value="PWW77800.1"/>
    <property type="molecule type" value="Genomic_DNA"/>
</dbReference>
<dbReference type="PRINTS" id="PR00380">
    <property type="entry name" value="KINESINHEAVY"/>
</dbReference>
<proteinExistence type="inferred from homology"/>
<feature type="coiled-coil region" evidence="7">
    <location>
        <begin position="1445"/>
        <end position="1553"/>
    </location>
</feature>